<name>X1E0G2_9ZZZZ</name>
<feature type="domain" description="RACo C-terminal" evidence="1">
    <location>
        <begin position="244"/>
        <end position="503"/>
    </location>
</feature>
<dbReference type="SUPFAM" id="SSF53067">
    <property type="entry name" value="Actin-like ATPase domain"/>
    <property type="match status" value="1"/>
</dbReference>
<dbReference type="InterPro" id="IPR052911">
    <property type="entry name" value="Corrinoid_activation_enz"/>
</dbReference>
<dbReference type="PANTHER" id="PTHR42895:SF2">
    <property type="entry name" value="IRON-SULFUR CLUSTER PROTEIN"/>
    <property type="match status" value="1"/>
</dbReference>
<dbReference type="InterPro" id="IPR042259">
    <property type="entry name" value="Raco-like_middle_sf"/>
</dbReference>
<dbReference type="Gene3D" id="3.30.420.480">
    <property type="entry name" value="Domain of unknown function (DUF4445)"/>
    <property type="match status" value="1"/>
</dbReference>
<organism evidence="4">
    <name type="scientific">marine sediment metagenome</name>
    <dbReference type="NCBI Taxonomy" id="412755"/>
    <lineage>
        <taxon>unclassified sequences</taxon>
        <taxon>metagenomes</taxon>
        <taxon>ecological metagenomes</taxon>
    </lineage>
</organism>
<feature type="non-terminal residue" evidence="4">
    <location>
        <position position="1"/>
    </location>
</feature>
<protein>
    <recommendedName>
        <fullName evidence="5">RACo C-terminal domain-containing protein</fullName>
    </recommendedName>
</protein>
<proteinExistence type="predicted"/>
<dbReference type="AlphaFoldDB" id="X1E0G2"/>
<dbReference type="Pfam" id="PF17650">
    <property type="entry name" value="RACo_linker"/>
    <property type="match status" value="1"/>
</dbReference>
<feature type="domain" description="RACo linker region" evidence="2">
    <location>
        <begin position="2"/>
        <end position="77"/>
    </location>
</feature>
<sequence length="516" mass="57286">IKRETVVVKKPSIGYGTSDLFRLKKSIRENLGIENCIVPIHIIRKLPLVLREKDWEVTVTVDKENSTLIDIQPGRTSKKSYGLALDIGTTSLVIYLVDLENGKIISSESEYNPQIKFGEDIINRIIYANRKGGLEKLREVIIDSINNLIWRLLFNSHIDADSIVSMMVSGNSTMMHLFYGVPPRYIREEPYVTVANKFSSSTAKEVGIKHIKNAYVYNIQGVASYLGGDIASGILATDMYREKELALFLDLGTNGELVVGNSEWMMGCSCSAGPAFEGGGVKCGIRAVDGAIEKISISQKTYKCQIEVIGGGKPRGICGSGLIDVVGEMYLKGVIDRKGKFNKDIGNKYLRCTDDDCQYILVNGKNSATGEDIYISEVDIDNLIRAKAAIYAGIKTLLEEVDLSVYDLDKIYIAGGLGKHLNTRNAIIIGMLPDVDVAKYFFMGNTSVTGAYLSLLSEDKYRQSSKIAEHITYIELSVNMKFMDRYVAGLFLPYTDMKDFPTVEECLYSLDIKLKK</sequence>
<dbReference type="Gene3D" id="3.10.20.880">
    <property type="match status" value="1"/>
</dbReference>
<dbReference type="PANTHER" id="PTHR42895">
    <property type="entry name" value="IRON-SULFUR CLUSTER-BINDING PROTEIN-RELATED"/>
    <property type="match status" value="1"/>
</dbReference>
<reference evidence="4" key="1">
    <citation type="journal article" date="2014" name="Front. Microbiol.">
        <title>High frequency of phylogenetically diverse reductive dehalogenase-homologous genes in deep subseafloor sedimentary metagenomes.</title>
        <authorList>
            <person name="Kawai M."/>
            <person name="Futagami T."/>
            <person name="Toyoda A."/>
            <person name="Takaki Y."/>
            <person name="Nishi S."/>
            <person name="Hori S."/>
            <person name="Arai W."/>
            <person name="Tsubouchi T."/>
            <person name="Morono Y."/>
            <person name="Uchiyama I."/>
            <person name="Ito T."/>
            <person name="Fujiyama A."/>
            <person name="Inagaki F."/>
            <person name="Takami H."/>
        </authorList>
    </citation>
    <scope>NUCLEOTIDE SEQUENCE</scope>
    <source>
        <strain evidence="4">Expedition CK06-06</strain>
    </source>
</reference>
<dbReference type="InterPro" id="IPR040506">
    <property type="entry name" value="RACo_linker"/>
</dbReference>
<dbReference type="Pfam" id="PF14574">
    <property type="entry name" value="RACo_C_ter"/>
    <property type="match status" value="1"/>
</dbReference>
<feature type="domain" description="RACo-like middle region" evidence="3">
    <location>
        <begin position="81"/>
        <end position="241"/>
    </location>
</feature>
<gene>
    <name evidence="4" type="ORF">S03H2_02681</name>
</gene>
<evidence type="ECO:0000259" key="1">
    <source>
        <dbReference type="Pfam" id="PF14574"/>
    </source>
</evidence>
<evidence type="ECO:0000313" key="4">
    <source>
        <dbReference type="EMBL" id="GAH26766.1"/>
    </source>
</evidence>
<evidence type="ECO:0008006" key="5">
    <source>
        <dbReference type="Google" id="ProtNLM"/>
    </source>
</evidence>
<dbReference type="InterPro" id="IPR027980">
    <property type="entry name" value="RACo_C"/>
</dbReference>
<dbReference type="InterPro" id="IPR041414">
    <property type="entry name" value="Raco-like_middle"/>
</dbReference>
<dbReference type="Pfam" id="PF17651">
    <property type="entry name" value="Raco_middle"/>
    <property type="match status" value="1"/>
</dbReference>
<evidence type="ECO:0000259" key="2">
    <source>
        <dbReference type="Pfam" id="PF17650"/>
    </source>
</evidence>
<dbReference type="InterPro" id="IPR043129">
    <property type="entry name" value="ATPase_NBD"/>
</dbReference>
<comment type="caution">
    <text evidence="4">The sequence shown here is derived from an EMBL/GenBank/DDBJ whole genome shotgun (WGS) entry which is preliminary data.</text>
</comment>
<dbReference type="EMBL" id="BARU01000925">
    <property type="protein sequence ID" value="GAH26766.1"/>
    <property type="molecule type" value="Genomic_DNA"/>
</dbReference>
<accession>X1E0G2</accession>
<evidence type="ECO:0000259" key="3">
    <source>
        <dbReference type="Pfam" id="PF17651"/>
    </source>
</evidence>